<proteinExistence type="inferred from homology"/>
<evidence type="ECO:0000256" key="1">
    <source>
        <dbReference type="ARBA" id="ARBA00004123"/>
    </source>
</evidence>
<keyword evidence="2" id="KW-0805">Transcription regulation</keyword>
<dbReference type="AlphaFoldDB" id="Q94693"/>
<evidence type="ECO:0000256" key="5">
    <source>
        <dbReference type="PROSITE-ProRule" id="PRU00108"/>
    </source>
</evidence>
<evidence type="ECO:0000313" key="8">
    <source>
        <dbReference type="EMBL" id="AAB18811.1"/>
    </source>
</evidence>
<evidence type="ECO:0000256" key="3">
    <source>
        <dbReference type="ARBA" id="ARBA00023163"/>
    </source>
</evidence>
<dbReference type="EMBL" id="U76500">
    <property type="protein sequence ID" value="AAB18811.1"/>
    <property type="molecule type" value="Genomic_DNA"/>
</dbReference>
<dbReference type="PANTHER" id="PTHR46110">
    <property type="entry name" value="HOMEOBOX PROTEIN HMX"/>
    <property type="match status" value="1"/>
</dbReference>
<dbReference type="PANTHER" id="PTHR46110:SF5">
    <property type="entry name" value="SENSORY ORGAN HOMEOBOX"/>
    <property type="match status" value="1"/>
</dbReference>
<keyword evidence="3" id="KW-0804">Transcription</keyword>
<comment type="similarity">
    <text evidence="4">Belongs to the HMX homeobox family.</text>
</comment>
<keyword evidence="5 6" id="KW-0371">Homeobox</keyword>
<comment type="subcellular location">
    <subcellularLocation>
        <location evidence="1 5 6">Nucleus</location>
    </subcellularLocation>
</comment>
<reference evidence="8" key="1">
    <citation type="journal article" date="1996" name="Nucleic Acids Res.">
        <title>Identification of members of several homeobox genes in a planarian using a ligation-mediated polymerase chain reaction technique.</title>
        <authorList>
            <person name="Balavoine G."/>
        </authorList>
    </citation>
    <scope>NUCLEOTIDE SEQUENCE</scope>
</reference>
<sequence length="45" mass="5444">QKKSRTVFRKRQIFELESVFKMKKYLSSNERVLLAEKLKISDNQV</sequence>
<dbReference type="PROSITE" id="PS50071">
    <property type="entry name" value="HOMEOBOX_2"/>
    <property type="match status" value="1"/>
</dbReference>
<feature type="non-terminal residue" evidence="8">
    <location>
        <position position="45"/>
    </location>
</feature>
<dbReference type="GO" id="GO:0000981">
    <property type="term" value="F:DNA-binding transcription factor activity, RNA polymerase II-specific"/>
    <property type="evidence" value="ECO:0007669"/>
    <property type="project" value="TreeGrafter"/>
</dbReference>
<name>Q94693_9PLAT</name>
<dbReference type="GO" id="GO:0005634">
    <property type="term" value="C:nucleus"/>
    <property type="evidence" value="ECO:0007669"/>
    <property type="project" value="UniProtKB-SubCell"/>
</dbReference>
<dbReference type="InterPro" id="IPR051300">
    <property type="entry name" value="HMX_Homeobox_TF"/>
</dbReference>
<evidence type="ECO:0000256" key="4">
    <source>
        <dbReference type="ARBA" id="ARBA00038165"/>
    </source>
</evidence>
<evidence type="ECO:0000256" key="2">
    <source>
        <dbReference type="ARBA" id="ARBA00023015"/>
    </source>
</evidence>
<gene>
    <name evidence="8" type="primary">hwk6</name>
</gene>
<feature type="domain" description="Homeobox" evidence="7">
    <location>
        <begin position="1"/>
        <end position="45"/>
    </location>
</feature>
<protein>
    <submittedName>
        <fullName evidence="8">Homeodomain protein hwk6</fullName>
    </submittedName>
</protein>
<evidence type="ECO:0000259" key="7">
    <source>
        <dbReference type="PROSITE" id="PS50071"/>
    </source>
</evidence>
<dbReference type="Gene3D" id="1.10.10.60">
    <property type="entry name" value="Homeodomain-like"/>
    <property type="match status" value="1"/>
</dbReference>
<dbReference type="InterPro" id="IPR009057">
    <property type="entry name" value="Homeodomain-like_sf"/>
</dbReference>
<dbReference type="GO" id="GO:0000977">
    <property type="term" value="F:RNA polymerase II transcription regulatory region sequence-specific DNA binding"/>
    <property type="evidence" value="ECO:0007669"/>
    <property type="project" value="TreeGrafter"/>
</dbReference>
<dbReference type="InterPro" id="IPR001356">
    <property type="entry name" value="HD"/>
</dbReference>
<dbReference type="SUPFAM" id="SSF46689">
    <property type="entry name" value="Homeodomain-like"/>
    <property type="match status" value="1"/>
</dbReference>
<evidence type="ECO:0000256" key="6">
    <source>
        <dbReference type="RuleBase" id="RU000682"/>
    </source>
</evidence>
<feature type="non-terminal residue" evidence="8">
    <location>
        <position position="1"/>
    </location>
</feature>
<keyword evidence="5 6" id="KW-0238">DNA-binding</keyword>
<dbReference type="CDD" id="cd00086">
    <property type="entry name" value="homeodomain"/>
    <property type="match status" value="1"/>
</dbReference>
<dbReference type="Pfam" id="PF00046">
    <property type="entry name" value="Homeodomain"/>
    <property type="match status" value="1"/>
</dbReference>
<organism evidence="8">
    <name type="scientific">Polycelis nigra</name>
    <dbReference type="NCBI Taxonomy" id="39786"/>
    <lineage>
        <taxon>Eukaryota</taxon>
        <taxon>Metazoa</taxon>
        <taxon>Spiralia</taxon>
        <taxon>Lophotrochozoa</taxon>
        <taxon>Platyhelminthes</taxon>
        <taxon>Rhabditophora</taxon>
        <taxon>Seriata</taxon>
        <taxon>Tricladida</taxon>
        <taxon>Continenticola</taxon>
        <taxon>Planarioidea</taxon>
        <taxon>Planariidae</taxon>
        <taxon>Polycelis</taxon>
    </lineage>
</organism>
<accession>Q94693</accession>
<keyword evidence="5 6" id="KW-0539">Nucleus</keyword>